<organism evidence="3">
    <name type="scientific">Sinomenium acutum</name>
    <dbReference type="NCBI Taxonomy" id="152363"/>
    <lineage>
        <taxon>Eukaryota</taxon>
        <taxon>Viridiplantae</taxon>
        <taxon>Streptophyta</taxon>
        <taxon>Embryophyta</taxon>
        <taxon>Tracheophyta</taxon>
        <taxon>Spermatophyta</taxon>
        <taxon>Magnoliopsida</taxon>
        <taxon>Ranunculales</taxon>
        <taxon>Menispermaceae</taxon>
        <taxon>Menispermoideae</taxon>
        <taxon>Menispermeae</taxon>
        <taxon>Sinomenium</taxon>
    </lineage>
</organism>
<evidence type="ECO:0000256" key="2">
    <source>
        <dbReference type="SAM" id="Phobius"/>
    </source>
</evidence>
<accession>A0A6G9DXW9</accession>
<keyword evidence="2" id="KW-0472">Membrane</keyword>
<protein>
    <submittedName>
        <fullName evidence="3">Ycf1</fullName>
    </submittedName>
</protein>
<feature type="compositionally biased region" description="Basic and acidic residues" evidence="1">
    <location>
        <begin position="762"/>
        <end position="772"/>
    </location>
</feature>
<keyword evidence="2" id="KW-0812">Transmembrane</keyword>
<sequence length="1881" mass="223746">MILKSFLLGNPLCMKIINSVVVVGFYYGFMRIYDHILDRALLSLPSSSSAYGRRNRNGGISNDRFYYRTASDVHIDLLCASASGIEYASYNNCPSSTVSFVSFLLEQPQRFFLLWIHYQKFNAYSQHSMRIPELSYFSIIQPFHFTKFNVSQISKHLYVSMQQQNVICNKYFCWLVNWSYFFNEMDWVGVLLDKTKSVYYIEYIPCVRIEKFSGENFYYSLIYHLCLLFRQNAVAYFHQETENKRNRCRNFRNKGNYTGTRRIHSRRLFPLLLFGRKGGQNRLNRRNTSEWKGKNNRYIPLSLSRNILYKYPSFLKCVSLFLSRKFYVRNTYRYQRLRSLLVCKTSCESAFRLSTMESSIAIYKKCSISECCKKSNVTIFFLYMPKSWKTKNIFYISPYFVNFFGNDTKKDVFVHDRKTLLGRTLYSLGLSQSTKKKQPEQRISQSNRSSRQGGSCSGCTRKKNYIVLLLDSTKMLTYNLSSFFERIISWNNKRIVFTLKHERSFYHPDRGFHTDRGFHRNNLAKYVSSYLYCSLPRISIDKHSQFLALNEYICRGTTTQFEKLFFIIRTRKNFSFRKSSEIFLCCSYNRFKRSNKYKKIHWTKRNPYKGSSMGIQIDRRLERTRERKSGRINRGSWHSFTKSKTCSNFYCSRAEYQYSYCSQEYYYSSSRSSFDTLFTTIRFSSRFNQRIYANSKTSNSYLGTVSIKRAFTPFFRQNRQKNLFFFFSYLRNGEFHFSEFDEERCRIQNLGLSGGRGKRKGEKNDREKRGESTDSNSRNLGYYSICSSNKRFHVSNPINSYKIYSIAFIDNSQKHWPYVTISIPRVVRRFKSVEYRNERQMHLYWCSIIRKRISEKLVNRRYSDKDLISFPSETLAQIYVTIPSYRANKKERQKSYFLFFNSLGNGSSPALWFSPKTTFLFSTHLSRISKKTYKSEKEMFSSSKNFKRKNKMVSKGLKRKNKVGYPNDSIYKNNNERAFKKKSNSIIRTERGICIYSKYKSKCKKFDDKYSDYSSIFHSNSIHGLDKLFTNRKKNNGSSSSDKCNQKSNRKNHKRQEKNIPNSRYKHYSSQEKFGSYKIRIAKKYLADIKKKKYPIHTSMELFYAISYCYSKNLHGYPFMYHKYYKDQCTTFTSIQKNNSYIQLQSSNKSRRNSGNKSKYNSFDFDYQKVAFYYYYYSSEFTDFLSPILFVTGIYILQIIPNPSYSQISLEIRTSISRNIPFFSVYNKGLFSNTRNIGFRIKAYETSQVWNDSLEKLVKRSLSLSTQFISYSMVYISTTKMAKYSQSKLSGSKQRLNQFGFIRKRPINSLPEKKSLCNGFITESKRKIQKKLQISSFITYIYELCRYSGLLSLWITITRKRGPRDSLSLQHIYSRIFLCAGGCSSYSLSKRRFYYSDGYKYRYKILSLENSSFLSYKKKRHSRLERYGYRDQHYYKYSESGSLLSNNSQDGYERSCLSRESYTNPSIQSNTKPFSLDGNESKNISFSHIQSATLVFPRVCVTLLCIYDSTVDHTNQFTSFVFYWKLKRLLKLKYQQNEKKRSSYSIESKKISLIREEKLKRKTAAGPSPRGSGIRRTKPRESCIRYIKPTKRCLRRLLGIRHYKEKTIYEKHGSRTRFIPEKIFSFSIEVGLSFESKNNQLYQGILSPALTDKSKGNCYIFYSKRRNESGCNADSERSNSLKLDNKRNLDYLTSSSVYKMGWTIYYVSNYRYFTSAYEYAPNYNYYKMPRKRKCLYEWSCLIHFTTCKDDWESRRKSLCFACSCKYFISYTPYRIENYNLFQFAKSECCGYKSSISHWEQCRELRSIFGCKQTSCYRYRYKYTPYVQILYLAKLSIRRFSLYESLLVLYQYRYSFQYVKDTYVSTIENSLMVHFPWITCQI</sequence>
<feature type="transmembrane region" description="Helical" evidence="2">
    <location>
        <begin position="12"/>
        <end position="29"/>
    </location>
</feature>
<evidence type="ECO:0000256" key="1">
    <source>
        <dbReference type="SAM" id="MobiDB-lite"/>
    </source>
</evidence>
<feature type="region of interest" description="Disordered" evidence="1">
    <location>
        <begin position="754"/>
        <end position="775"/>
    </location>
</feature>
<feature type="compositionally biased region" description="Polar residues" evidence="1">
    <location>
        <begin position="1036"/>
        <end position="1047"/>
    </location>
</feature>
<dbReference type="RefSeq" id="YP_009755462.1">
    <property type="nucleotide sequence ID" value="NC_046941.1"/>
</dbReference>
<feature type="region of interest" description="Disordered" evidence="1">
    <location>
        <begin position="432"/>
        <end position="456"/>
    </location>
</feature>
<dbReference type="EMBL" id="MT040976">
    <property type="protein sequence ID" value="QIP53864.1"/>
    <property type="molecule type" value="Genomic_DNA"/>
</dbReference>
<reference evidence="3" key="1">
    <citation type="journal article" date="2020" name="Mitochondrial DNA Part B Resour">
        <title>Characterization of the complete chloroplast genome of an important medicinal plant, Sinomenium acutum (Menispermaceae, Ranunculales).</title>
        <authorList>
            <person name="Hina F."/>
            <person name="Li J."/>
            <person name="Chen C."/>
            <person name="Fu C."/>
        </authorList>
    </citation>
    <scope>NUCLEOTIDE SEQUENCE</scope>
</reference>
<proteinExistence type="predicted"/>
<dbReference type="GeneID" id="54115633"/>
<keyword evidence="3" id="KW-0150">Chloroplast</keyword>
<keyword evidence="3" id="KW-0934">Plastid</keyword>
<feature type="region of interest" description="Disordered" evidence="1">
    <location>
        <begin position="1030"/>
        <end position="1063"/>
    </location>
</feature>
<gene>
    <name evidence="3" type="primary">ycf1</name>
</gene>
<feature type="compositionally biased region" description="Low complexity" evidence="1">
    <location>
        <begin position="441"/>
        <end position="456"/>
    </location>
</feature>
<geneLocation type="chloroplast" evidence="3"/>
<keyword evidence="2" id="KW-1133">Transmembrane helix</keyword>
<evidence type="ECO:0000313" key="3">
    <source>
        <dbReference type="EMBL" id="QIP53864.1"/>
    </source>
</evidence>
<name>A0A6G9DXW9_9MAGN</name>